<dbReference type="AlphaFoldDB" id="A0AAV5MUH5"/>
<gene>
    <name evidence="1" type="ORF">SLEP1_g58753</name>
</gene>
<name>A0AAV5MUH5_9ROSI</name>
<keyword evidence="2" id="KW-1185">Reference proteome</keyword>
<protein>
    <submittedName>
        <fullName evidence="1">Uncharacterized protein</fullName>
    </submittedName>
</protein>
<proteinExistence type="predicted"/>
<sequence length="132" mass="15752">MNPLVLSHNYTSLLFFFSFLLNSRSDAFFLRIPFHYAFLKSVVDLIFKPGKYFTPQIKRVAIKSFFCRVYDSKTRNSDHFIQTLKVWDRTIVLKGPVHFAFFKLLLILRVFEGGREASFIYIPIRVFFHFDH</sequence>
<organism evidence="1 2">
    <name type="scientific">Rubroshorea leprosula</name>
    <dbReference type="NCBI Taxonomy" id="152421"/>
    <lineage>
        <taxon>Eukaryota</taxon>
        <taxon>Viridiplantae</taxon>
        <taxon>Streptophyta</taxon>
        <taxon>Embryophyta</taxon>
        <taxon>Tracheophyta</taxon>
        <taxon>Spermatophyta</taxon>
        <taxon>Magnoliopsida</taxon>
        <taxon>eudicotyledons</taxon>
        <taxon>Gunneridae</taxon>
        <taxon>Pentapetalae</taxon>
        <taxon>rosids</taxon>
        <taxon>malvids</taxon>
        <taxon>Malvales</taxon>
        <taxon>Dipterocarpaceae</taxon>
        <taxon>Rubroshorea</taxon>
    </lineage>
</organism>
<accession>A0AAV5MUH5</accession>
<reference evidence="1 2" key="1">
    <citation type="journal article" date="2021" name="Commun. Biol.">
        <title>The genome of Shorea leprosula (Dipterocarpaceae) highlights the ecological relevance of drought in aseasonal tropical rainforests.</title>
        <authorList>
            <person name="Ng K.K.S."/>
            <person name="Kobayashi M.J."/>
            <person name="Fawcett J.A."/>
            <person name="Hatakeyama M."/>
            <person name="Paape T."/>
            <person name="Ng C.H."/>
            <person name="Ang C.C."/>
            <person name="Tnah L.H."/>
            <person name="Lee C.T."/>
            <person name="Nishiyama T."/>
            <person name="Sese J."/>
            <person name="O'Brien M.J."/>
            <person name="Copetti D."/>
            <person name="Mohd Noor M.I."/>
            <person name="Ong R.C."/>
            <person name="Putra M."/>
            <person name="Sireger I.Z."/>
            <person name="Indrioko S."/>
            <person name="Kosugi Y."/>
            <person name="Izuno A."/>
            <person name="Isagi Y."/>
            <person name="Lee S.L."/>
            <person name="Shimizu K.K."/>
        </authorList>
    </citation>
    <scope>NUCLEOTIDE SEQUENCE [LARGE SCALE GENOMIC DNA]</scope>
    <source>
        <strain evidence="1">214</strain>
    </source>
</reference>
<comment type="caution">
    <text evidence="1">The sequence shown here is derived from an EMBL/GenBank/DDBJ whole genome shotgun (WGS) entry which is preliminary data.</text>
</comment>
<evidence type="ECO:0000313" key="2">
    <source>
        <dbReference type="Proteomes" id="UP001054252"/>
    </source>
</evidence>
<dbReference type="Proteomes" id="UP001054252">
    <property type="component" value="Unassembled WGS sequence"/>
</dbReference>
<evidence type="ECO:0000313" key="1">
    <source>
        <dbReference type="EMBL" id="GKV52162.1"/>
    </source>
</evidence>
<dbReference type="EMBL" id="BPVZ01000622">
    <property type="protein sequence ID" value="GKV52162.1"/>
    <property type="molecule type" value="Genomic_DNA"/>
</dbReference>